<evidence type="ECO:0000259" key="4">
    <source>
        <dbReference type="Pfam" id="PF23357"/>
    </source>
</evidence>
<dbReference type="eggNOG" id="COG3225">
    <property type="taxonomic scope" value="Bacteria"/>
</dbReference>
<dbReference type="Pfam" id="PF23357">
    <property type="entry name" value="DUF7088"/>
    <property type="match status" value="1"/>
</dbReference>
<name>Q2SC60_HAHCH</name>
<sequence length="648" mass="71649">MKRAGIVVIVVIAALALFNLAVQRGMSGFRWDLTENSLYTLSDGARSILGGLSQDIELTVYYSEGASKDLPALRAYARRVQELLEEFEQLSDGKIILKKVDPVPFSEEEDEATAAGLQAIPVGVAGDNVFFGLVGKAGDKEEIIAFFQPNKEQFLEYELSKLIYNLDRAQPPVVGVISSLQINGGFDMYQQSQQPAWIVMQQIEDLFDVRWLPEDFDAVDEDVDVLMIVHPKDLSQQAQLAIDQFVLKGGRALVFVDPNAEQDQPGMPMMAANMPRRSQLDPLLKAWGVSLKENSVLADFKNSMVVGVGQARTPVRHLALLGLAEDSMTQSDIMLAGLESINVSTPGILEKVEGATTSFKPLLTSSDESAPIEESAFANMQNPESLFEKFKASGEQYAMAARIEGPAKTAFPEGIEVTEEVKDEAAQDEQSNDAAEGEDAAPAEPKTVTRHVAPEVSQSDNINVVVIADTDILTDRLWVQVQEFFGQRIASPWANNGDLVVNALDYLAGNASLINIRSRGRFTRPFEKVEELRRAAEEKFADQQRELQERLSETEEQLAELQQARQGGDEAGGGILLTPEQEKALEDFQQEKLRIRKALRDVQHNLDRDIDDLGRQLKLVNILMAPLALTVIALIVMLWRRRGVKKSV</sequence>
<evidence type="ECO:0000256" key="1">
    <source>
        <dbReference type="SAM" id="Coils"/>
    </source>
</evidence>
<dbReference type="InterPro" id="IPR055396">
    <property type="entry name" value="DUF7088"/>
</dbReference>
<evidence type="ECO:0000313" key="5">
    <source>
        <dbReference type="EMBL" id="ABC31764.1"/>
    </source>
</evidence>
<evidence type="ECO:0000259" key="3">
    <source>
        <dbReference type="Pfam" id="PF09822"/>
    </source>
</evidence>
<keyword evidence="1" id="KW-0175">Coiled coil</keyword>
<feature type="domain" description="DUF7088" evidence="4">
    <location>
        <begin position="35"/>
        <end position="135"/>
    </location>
</feature>
<dbReference type="OrthoDB" id="9777219at2"/>
<feature type="coiled-coil region" evidence="1">
    <location>
        <begin position="526"/>
        <end position="605"/>
    </location>
</feature>
<dbReference type="RefSeq" id="WP_011398829.1">
    <property type="nucleotide sequence ID" value="NC_007645.1"/>
</dbReference>
<dbReference type="AlphaFoldDB" id="Q2SC60"/>
<dbReference type="InterPro" id="IPR019196">
    <property type="entry name" value="ABC_transp_unknown"/>
</dbReference>
<dbReference type="HOGENOM" id="CLU_029700_0_0_6"/>
<protein>
    <submittedName>
        <fullName evidence="5">ABC-type uncharacterized transport system involved in gliding motility, auxiliary component</fullName>
    </submittedName>
</protein>
<evidence type="ECO:0000256" key="2">
    <source>
        <dbReference type="SAM" id="MobiDB-lite"/>
    </source>
</evidence>
<dbReference type="EMBL" id="CP000155">
    <property type="protein sequence ID" value="ABC31764.1"/>
    <property type="molecule type" value="Genomic_DNA"/>
</dbReference>
<proteinExistence type="predicted"/>
<evidence type="ECO:0000313" key="6">
    <source>
        <dbReference type="Proteomes" id="UP000000238"/>
    </source>
</evidence>
<organism evidence="5 6">
    <name type="scientific">Hahella chejuensis (strain KCTC 2396)</name>
    <dbReference type="NCBI Taxonomy" id="349521"/>
    <lineage>
        <taxon>Bacteria</taxon>
        <taxon>Pseudomonadati</taxon>
        <taxon>Pseudomonadota</taxon>
        <taxon>Gammaproteobacteria</taxon>
        <taxon>Oceanospirillales</taxon>
        <taxon>Hahellaceae</taxon>
        <taxon>Hahella</taxon>
    </lineage>
</organism>
<feature type="compositionally biased region" description="Acidic residues" evidence="2">
    <location>
        <begin position="426"/>
        <end position="441"/>
    </location>
</feature>
<gene>
    <name evidence="5" type="ordered locus">HCH_05083</name>
</gene>
<feature type="region of interest" description="Disordered" evidence="2">
    <location>
        <begin position="421"/>
        <end position="444"/>
    </location>
</feature>
<feature type="domain" description="ABC-type uncharacterised transport system" evidence="3">
    <location>
        <begin position="172"/>
        <end position="503"/>
    </location>
</feature>
<keyword evidence="6" id="KW-1185">Reference proteome</keyword>
<accession>Q2SC60</accession>
<dbReference type="KEGG" id="hch:HCH_05083"/>
<dbReference type="Proteomes" id="UP000000238">
    <property type="component" value="Chromosome"/>
</dbReference>
<dbReference type="STRING" id="349521.HCH_05083"/>
<reference evidence="5 6" key="1">
    <citation type="journal article" date="2005" name="Nucleic Acids Res.">
        <title>Genomic blueprint of Hahella chejuensis, a marine microbe producing an algicidal agent.</title>
        <authorList>
            <person name="Jeong H."/>
            <person name="Yim J.H."/>
            <person name="Lee C."/>
            <person name="Choi S.-H."/>
            <person name="Park Y.K."/>
            <person name="Yoon S.H."/>
            <person name="Hur C.-G."/>
            <person name="Kang H.-Y."/>
            <person name="Kim D."/>
            <person name="Lee H.H."/>
            <person name="Park K.H."/>
            <person name="Park S.-H."/>
            <person name="Park H.-S."/>
            <person name="Lee H.K."/>
            <person name="Oh T.K."/>
            <person name="Kim J.F."/>
        </authorList>
    </citation>
    <scope>NUCLEOTIDE SEQUENCE [LARGE SCALE GENOMIC DNA]</scope>
    <source>
        <strain evidence="5 6">KCTC 2396</strain>
    </source>
</reference>
<dbReference type="Pfam" id="PF09822">
    <property type="entry name" value="ABC_transp_aux"/>
    <property type="match status" value="1"/>
</dbReference>